<feature type="region of interest" description="Disordered" evidence="1">
    <location>
        <begin position="33"/>
        <end position="88"/>
    </location>
</feature>
<evidence type="ECO:0000313" key="3">
    <source>
        <dbReference type="Proteomes" id="UP000265520"/>
    </source>
</evidence>
<keyword evidence="3" id="KW-1185">Reference proteome</keyword>
<dbReference type="Proteomes" id="UP000265520">
    <property type="component" value="Unassembled WGS sequence"/>
</dbReference>
<reference evidence="2 3" key="1">
    <citation type="journal article" date="2018" name="Front. Plant Sci.">
        <title>Red Clover (Trifolium pratense) and Zigzag Clover (T. medium) - A Picture of Genomic Similarities and Differences.</title>
        <authorList>
            <person name="Dluhosova J."/>
            <person name="Istvanek J."/>
            <person name="Nedelnik J."/>
            <person name="Repkova J."/>
        </authorList>
    </citation>
    <scope>NUCLEOTIDE SEQUENCE [LARGE SCALE GENOMIC DNA]</scope>
    <source>
        <strain evidence="3">cv. 10/8</strain>
        <tissue evidence="2">Leaf</tissue>
    </source>
</reference>
<organism evidence="2 3">
    <name type="scientific">Trifolium medium</name>
    <dbReference type="NCBI Taxonomy" id="97028"/>
    <lineage>
        <taxon>Eukaryota</taxon>
        <taxon>Viridiplantae</taxon>
        <taxon>Streptophyta</taxon>
        <taxon>Embryophyta</taxon>
        <taxon>Tracheophyta</taxon>
        <taxon>Spermatophyta</taxon>
        <taxon>Magnoliopsida</taxon>
        <taxon>eudicotyledons</taxon>
        <taxon>Gunneridae</taxon>
        <taxon>Pentapetalae</taxon>
        <taxon>rosids</taxon>
        <taxon>fabids</taxon>
        <taxon>Fabales</taxon>
        <taxon>Fabaceae</taxon>
        <taxon>Papilionoideae</taxon>
        <taxon>50 kb inversion clade</taxon>
        <taxon>NPAAA clade</taxon>
        <taxon>Hologalegina</taxon>
        <taxon>IRL clade</taxon>
        <taxon>Trifolieae</taxon>
        <taxon>Trifolium</taxon>
    </lineage>
</organism>
<protein>
    <submittedName>
        <fullName evidence="2">Uncharacterized protein</fullName>
    </submittedName>
</protein>
<sequence length="88" mass="10290">MDKAQPVTQLTKSDIAEVLAALRHTNNLLQQQGLRIDALERNQRPRKSNSPPRRHHRSATPPPRRDNTHQRRPALERLQQPPQQNKKR</sequence>
<evidence type="ECO:0000313" key="2">
    <source>
        <dbReference type="EMBL" id="MCI27178.1"/>
    </source>
</evidence>
<comment type="caution">
    <text evidence="2">The sequence shown here is derived from an EMBL/GenBank/DDBJ whole genome shotgun (WGS) entry which is preliminary data.</text>
</comment>
<feature type="compositionally biased region" description="Basic and acidic residues" evidence="1">
    <location>
        <begin position="63"/>
        <end position="75"/>
    </location>
</feature>
<proteinExistence type="predicted"/>
<dbReference type="EMBL" id="LXQA010157777">
    <property type="protein sequence ID" value="MCI27178.1"/>
    <property type="molecule type" value="Genomic_DNA"/>
</dbReference>
<name>A0A392QSB9_9FABA</name>
<accession>A0A392QSB9</accession>
<feature type="compositionally biased region" description="Basic residues" evidence="1">
    <location>
        <begin position="44"/>
        <end position="58"/>
    </location>
</feature>
<evidence type="ECO:0000256" key="1">
    <source>
        <dbReference type="SAM" id="MobiDB-lite"/>
    </source>
</evidence>
<dbReference type="AlphaFoldDB" id="A0A392QSB9"/>
<feature type="non-terminal residue" evidence="2">
    <location>
        <position position="88"/>
    </location>
</feature>